<dbReference type="PANTHER" id="PTHR23339">
    <property type="entry name" value="TYROSINE SPECIFIC PROTEIN PHOSPHATASE AND DUAL SPECIFICITY PROTEIN PHOSPHATASE"/>
    <property type="match status" value="1"/>
</dbReference>
<dbReference type="InterPro" id="IPR057023">
    <property type="entry name" value="PTP-SAK"/>
</dbReference>
<keyword evidence="1" id="KW-0378">Hydrolase</keyword>
<name>A0ABQ3K6G2_9DEIO</name>
<dbReference type="InterPro" id="IPR050561">
    <property type="entry name" value="PTP"/>
</dbReference>
<dbReference type="Pfam" id="PF22784">
    <property type="entry name" value="PTP-SAK"/>
    <property type="match status" value="1"/>
</dbReference>
<dbReference type="Proteomes" id="UP000632154">
    <property type="component" value="Unassembled WGS sequence"/>
</dbReference>
<proteinExistence type="predicted"/>
<evidence type="ECO:0000259" key="2">
    <source>
        <dbReference type="PROSITE" id="PS50056"/>
    </source>
</evidence>
<dbReference type="SMART" id="SM00404">
    <property type="entry name" value="PTPc_motif"/>
    <property type="match status" value="1"/>
</dbReference>
<dbReference type="RefSeq" id="WP_189642590.1">
    <property type="nucleotide sequence ID" value="NZ_BNAL01000009.1"/>
</dbReference>
<dbReference type="InterPro" id="IPR000242">
    <property type="entry name" value="PTP_cat"/>
</dbReference>
<dbReference type="InterPro" id="IPR003595">
    <property type="entry name" value="Tyr_Pase_cat"/>
</dbReference>
<dbReference type="InterPro" id="IPR029021">
    <property type="entry name" value="Prot-tyrosine_phosphatase-like"/>
</dbReference>
<dbReference type="EMBL" id="BNAL01000009">
    <property type="protein sequence ID" value="GHG00013.1"/>
    <property type="molecule type" value="Genomic_DNA"/>
</dbReference>
<sequence length="186" mass="19870">MSGAIRVDWIPTALWPGRLGLTFAPGKKGPSLLQPGVQHDRDLAEDFGTLRAQGMTLLVSLLEPPEYELLGITDYAEQAAAQDITVLTCPVPDRCAPHNAQAFEETVQHVLGGLLDGQHVVLHCRGGLGRAGTLAACVLVRMGLDAETAISRVRAARPGAIETGTQVDFIHRYAEQDIASAQIQEA</sequence>
<dbReference type="CDD" id="cd14505">
    <property type="entry name" value="CDKN3-like"/>
    <property type="match status" value="1"/>
</dbReference>
<gene>
    <name evidence="3" type="ORF">GCM10017783_10120</name>
</gene>
<dbReference type="Gene3D" id="3.90.190.10">
    <property type="entry name" value="Protein tyrosine phosphatase superfamily"/>
    <property type="match status" value="1"/>
</dbReference>
<protein>
    <submittedName>
        <fullName evidence="3">Protein-tyrosine-phosphatase</fullName>
    </submittedName>
</protein>
<keyword evidence="4" id="KW-1185">Reference proteome</keyword>
<dbReference type="PRINTS" id="PR00700">
    <property type="entry name" value="PRTYPHPHTASE"/>
</dbReference>
<evidence type="ECO:0000313" key="3">
    <source>
        <dbReference type="EMBL" id="GHG00013.1"/>
    </source>
</evidence>
<comment type="caution">
    <text evidence="3">The sequence shown here is derived from an EMBL/GenBank/DDBJ whole genome shotgun (WGS) entry which is preliminary data.</text>
</comment>
<dbReference type="PROSITE" id="PS50056">
    <property type="entry name" value="TYR_PHOSPHATASE_2"/>
    <property type="match status" value="1"/>
</dbReference>
<accession>A0ABQ3K6G2</accession>
<evidence type="ECO:0000256" key="1">
    <source>
        <dbReference type="ARBA" id="ARBA00022801"/>
    </source>
</evidence>
<dbReference type="SUPFAM" id="SSF52799">
    <property type="entry name" value="(Phosphotyrosine protein) phosphatases II"/>
    <property type="match status" value="1"/>
</dbReference>
<reference evidence="4" key="1">
    <citation type="journal article" date="2019" name="Int. J. Syst. Evol. Microbiol.">
        <title>The Global Catalogue of Microorganisms (GCM) 10K type strain sequencing project: providing services to taxonomists for standard genome sequencing and annotation.</title>
        <authorList>
            <consortium name="The Broad Institute Genomics Platform"/>
            <consortium name="The Broad Institute Genome Sequencing Center for Infectious Disease"/>
            <person name="Wu L."/>
            <person name="Ma J."/>
        </authorList>
    </citation>
    <scope>NUCLEOTIDE SEQUENCE [LARGE SCALE GENOMIC DNA]</scope>
    <source>
        <strain evidence="4">CGMCC 1.18439</strain>
    </source>
</reference>
<feature type="domain" description="Tyrosine specific protein phosphatases" evidence="2">
    <location>
        <begin position="101"/>
        <end position="168"/>
    </location>
</feature>
<evidence type="ECO:0000313" key="4">
    <source>
        <dbReference type="Proteomes" id="UP000632154"/>
    </source>
</evidence>
<dbReference type="InterPro" id="IPR000387">
    <property type="entry name" value="Tyr_Pase_dom"/>
</dbReference>
<organism evidence="3 4">
    <name type="scientific">Deinococcus piscis</name>
    <dbReference type="NCBI Taxonomy" id="394230"/>
    <lineage>
        <taxon>Bacteria</taxon>
        <taxon>Thermotogati</taxon>
        <taxon>Deinococcota</taxon>
        <taxon>Deinococci</taxon>
        <taxon>Deinococcales</taxon>
        <taxon>Deinococcaceae</taxon>
        <taxon>Deinococcus</taxon>
    </lineage>
</organism>